<dbReference type="SUPFAM" id="SSF48371">
    <property type="entry name" value="ARM repeat"/>
    <property type="match status" value="1"/>
</dbReference>
<comment type="subcellular location">
    <subcellularLocation>
        <location evidence="2">Cytoplasm</location>
    </subcellularLocation>
    <subcellularLocation>
        <location evidence="1">Nucleus</location>
    </subcellularLocation>
</comment>
<evidence type="ECO:0000256" key="1">
    <source>
        <dbReference type="ARBA" id="ARBA00004123"/>
    </source>
</evidence>
<protein>
    <recommendedName>
        <fullName evidence="8">Exportin-4</fullName>
    </recommendedName>
</protein>
<evidence type="ECO:0000313" key="10">
    <source>
        <dbReference type="EMBL" id="CDW42271.1"/>
    </source>
</evidence>
<keyword evidence="4" id="KW-0813">Transport</keyword>
<dbReference type="AlphaFoldDB" id="A0A0K2UX33"/>
<accession>A0A0K2UX33</accession>
<proteinExistence type="inferred from homology"/>
<reference evidence="10" key="1">
    <citation type="submission" date="2014-05" db="EMBL/GenBank/DDBJ databases">
        <authorList>
            <person name="Chronopoulou M."/>
        </authorList>
    </citation>
    <scope>NUCLEOTIDE SEQUENCE</scope>
    <source>
        <tissue evidence="10">Whole organism</tissue>
    </source>
</reference>
<dbReference type="GO" id="GO:0006611">
    <property type="term" value="P:protein export from nucleus"/>
    <property type="evidence" value="ECO:0007669"/>
    <property type="project" value="TreeGrafter"/>
</dbReference>
<evidence type="ECO:0000256" key="7">
    <source>
        <dbReference type="ARBA" id="ARBA00023242"/>
    </source>
</evidence>
<keyword evidence="5" id="KW-0963">Cytoplasm</keyword>
<evidence type="ECO:0000256" key="6">
    <source>
        <dbReference type="ARBA" id="ARBA00022927"/>
    </source>
</evidence>
<organism evidence="10">
    <name type="scientific">Lepeophtheirus salmonis</name>
    <name type="common">Salmon louse</name>
    <name type="synonym">Caligus salmonis</name>
    <dbReference type="NCBI Taxonomy" id="72036"/>
    <lineage>
        <taxon>Eukaryota</taxon>
        <taxon>Metazoa</taxon>
        <taxon>Ecdysozoa</taxon>
        <taxon>Arthropoda</taxon>
        <taxon>Crustacea</taxon>
        <taxon>Multicrustacea</taxon>
        <taxon>Hexanauplia</taxon>
        <taxon>Copepoda</taxon>
        <taxon>Siphonostomatoida</taxon>
        <taxon>Caligidae</taxon>
        <taxon>Lepeophtheirus</taxon>
    </lineage>
</organism>
<keyword evidence="7" id="KW-0539">Nucleus</keyword>
<evidence type="ECO:0000256" key="8">
    <source>
        <dbReference type="ARBA" id="ARBA00040444"/>
    </source>
</evidence>
<name>A0A0K2UX33_LEPSM</name>
<dbReference type="InterPro" id="IPR016024">
    <property type="entry name" value="ARM-type_fold"/>
</dbReference>
<feature type="region of interest" description="Disordered" evidence="9">
    <location>
        <begin position="438"/>
        <end position="457"/>
    </location>
</feature>
<dbReference type="PANTHER" id="PTHR12596:SF1">
    <property type="entry name" value="EXPORTIN-4"/>
    <property type="match status" value="1"/>
</dbReference>
<dbReference type="InterPro" id="IPR011989">
    <property type="entry name" value="ARM-like"/>
</dbReference>
<dbReference type="EMBL" id="HACA01024910">
    <property type="protein sequence ID" value="CDW42271.1"/>
    <property type="molecule type" value="Transcribed_RNA"/>
</dbReference>
<keyword evidence="6" id="KW-0653">Protein transport</keyword>
<dbReference type="GO" id="GO:0005643">
    <property type="term" value="C:nuclear pore"/>
    <property type="evidence" value="ECO:0007669"/>
    <property type="project" value="TreeGrafter"/>
</dbReference>
<evidence type="ECO:0000256" key="3">
    <source>
        <dbReference type="ARBA" id="ARBA00009466"/>
    </source>
</evidence>
<gene>
    <name evidence="10" type="primary">Xpo4</name>
</gene>
<dbReference type="OrthoDB" id="5548448at2759"/>
<evidence type="ECO:0000256" key="5">
    <source>
        <dbReference type="ARBA" id="ARBA00022490"/>
    </source>
</evidence>
<feature type="compositionally biased region" description="Acidic residues" evidence="9">
    <location>
        <begin position="444"/>
        <end position="457"/>
    </location>
</feature>
<sequence>MYALFDLCFQAPPNLVTSEQRHAAESVFMDFRKKKSPFQLCKFILDTSKVEFVLFESAGLIKEGLIRQWKDLGPNDITVLRSYLMTYVVSNTCLSSYVRERIVQVIAIVVKRQSIDDEGQDRRVLLTETQRFITSGNMQMQMVGCSLLSALLTEYATTVKSSDVGLPWEVHFFLKKQFEVTELKSIFEFCLQALKELITSVPVPIPPENKNLLLRLITLTEAILNWAFISINLPKKLISVFESDHNPSLRPGISWKETILDPSVVKLFFELHVKIRHDPELAHHTLNCLVQLSSLNGIVVAKRDHRVEYLRNYIENFLCMFQKIDTIIPSEALGFSNIIRQLLICFPRTLLAFLDQKLLQEFSKKIIQLTIHAMKASYQKNNLDDDASVFREAFEHTLEGWMSITNDCPGAIKEFKHSSSVETFNAFIQCNLCAPDGTRGTHGDEEDDDEIGDNDDESDRVKFKDILCTIGQLGRKVPEHSLPLLSQLFEDRLSRLHGQIQRKASQGNGTIDKVLGSLYEDIHWIILISANVLAYYDGGETAIIPIEIMQFSLAKSKEVDVETSMRVLASPGQPVSDIPGYQSTDPVIRLISGIFKYAEVEKRAVEAGLGHLLSPEVSSSIMWSLQRISLTYLVLQETFYSEISMSLIFAFGQNSEGAAWTMNFLLDKIISNLNALHSEPKIVDETIELLSCLVDEKEKARQVLKCPSLFLLIQLEAQSMNLPPGAKRGLMKALVQVGSTCEDQTSRNAYWSKVLNPLSDRFNEIIHRPDIKKVYHDEKIRMSIISIIESFIGVVNGSSVITVQQIFLFLQPVLQQMVELLNIYHNYPNIVELILEFYGQTAHIASFLNQEECKILYQRSIDILRMYTHHNQGKRIYKKEMEEEQFNDVLLLMKLLTSLLSKDFFSLVRGDPGEDTISAADFCLFGLNIIMPLMSLELLKFPSLCSQYFKTITSICKFYPDKICNLNPLELQNNLIASLELGLTTIAGVDCVFSLCCEFIQSICLHIMETNNKDVPIYQSIRPFLKVRTYFGSRAKVVKNEIFGSLVFLITFFRI</sequence>
<comment type="similarity">
    <text evidence="3">Belongs to the exportin family.</text>
</comment>
<evidence type="ECO:0000256" key="4">
    <source>
        <dbReference type="ARBA" id="ARBA00022448"/>
    </source>
</evidence>
<dbReference type="GO" id="GO:0005737">
    <property type="term" value="C:cytoplasm"/>
    <property type="evidence" value="ECO:0007669"/>
    <property type="project" value="UniProtKB-SubCell"/>
</dbReference>
<dbReference type="Gene3D" id="1.25.10.10">
    <property type="entry name" value="Leucine-rich Repeat Variant"/>
    <property type="match status" value="2"/>
</dbReference>
<dbReference type="GO" id="GO:0005049">
    <property type="term" value="F:nuclear export signal receptor activity"/>
    <property type="evidence" value="ECO:0007669"/>
    <property type="project" value="InterPro"/>
</dbReference>
<dbReference type="PANTHER" id="PTHR12596">
    <property type="entry name" value="EXPORTIN 4,7-RELATED"/>
    <property type="match status" value="1"/>
</dbReference>
<evidence type="ECO:0000256" key="2">
    <source>
        <dbReference type="ARBA" id="ARBA00004496"/>
    </source>
</evidence>
<dbReference type="InterPro" id="IPR044189">
    <property type="entry name" value="XPO4/7-like"/>
</dbReference>
<evidence type="ECO:0000256" key="9">
    <source>
        <dbReference type="SAM" id="MobiDB-lite"/>
    </source>
</evidence>